<dbReference type="PROSITE" id="PS50943">
    <property type="entry name" value="HTH_CROC1"/>
    <property type="match status" value="1"/>
</dbReference>
<dbReference type="InterPro" id="IPR010982">
    <property type="entry name" value="Lambda_DNA-bd_dom_sf"/>
</dbReference>
<accession>A0ABN4W769</accession>
<protein>
    <recommendedName>
        <fullName evidence="2">HTH cro/C1-type domain-containing protein</fullName>
    </recommendedName>
</protein>
<sequence length="224" mass="24356">MTDAQEQARRLGRVIRRARLRQKRSQAQVAAALGYHQAKVSRLENGRGTEDTRVLRDVAKVLGIPLHELGLAAPPAPHTADTETEDMHRRTFLAASIASLTVPPMPSPVAHEDLILRHTAEQLAGFYDRRPPRYLAALGLMLLRGVTAASTAGDRAATQDLLTEAKDIARYVALDRPEPGPTSVPPTSSCTPSAPQLVADMAARDRRRAVPELHHFGRQLGVPA</sequence>
<proteinExistence type="predicted"/>
<dbReference type="Gene3D" id="1.10.260.40">
    <property type="entry name" value="lambda repressor-like DNA-binding domains"/>
    <property type="match status" value="1"/>
</dbReference>
<feature type="domain" description="HTH cro/C1-type" evidence="2">
    <location>
        <begin position="15"/>
        <end position="69"/>
    </location>
</feature>
<dbReference type="InterPro" id="IPR001387">
    <property type="entry name" value="Cro/C1-type_HTH"/>
</dbReference>
<dbReference type="EMBL" id="CP019458">
    <property type="protein sequence ID" value="AQA12730.1"/>
    <property type="molecule type" value="Genomic_DNA"/>
</dbReference>
<name>A0ABN4W769_9ACTN</name>
<reference evidence="3 4" key="1">
    <citation type="journal article" date="2017" name="J. Biotechnol.">
        <title>The complete genome sequence of Streptomyces autolyticus CGMCC 0516, the producer of geldanamycin, autolytimycin, reblastatin and elaiophylin.</title>
        <authorList>
            <person name="Yin M."/>
            <person name="Jiang M."/>
            <person name="Ren Z."/>
            <person name="Dong Y."/>
            <person name="Lu T."/>
        </authorList>
    </citation>
    <scope>NUCLEOTIDE SEQUENCE [LARGE SCALE GENOMIC DNA]</scope>
    <source>
        <strain evidence="3 4">CGMCC0516</strain>
    </source>
</reference>
<evidence type="ECO:0000313" key="4">
    <source>
        <dbReference type="Proteomes" id="UP000187851"/>
    </source>
</evidence>
<feature type="region of interest" description="Disordered" evidence="1">
    <location>
        <begin position="175"/>
        <end position="194"/>
    </location>
</feature>
<organism evidence="3 4">
    <name type="scientific">Streptomyces autolyticus</name>
    <dbReference type="NCBI Taxonomy" id="75293"/>
    <lineage>
        <taxon>Bacteria</taxon>
        <taxon>Bacillati</taxon>
        <taxon>Actinomycetota</taxon>
        <taxon>Actinomycetes</taxon>
        <taxon>Kitasatosporales</taxon>
        <taxon>Streptomycetaceae</taxon>
        <taxon>Streptomyces</taxon>
    </lineage>
</organism>
<dbReference type="Pfam" id="PF13560">
    <property type="entry name" value="HTH_31"/>
    <property type="match status" value="1"/>
</dbReference>
<gene>
    <name evidence="3" type="ORF">BV401_22090</name>
</gene>
<evidence type="ECO:0000313" key="3">
    <source>
        <dbReference type="EMBL" id="AQA12730.1"/>
    </source>
</evidence>
<feature type="compositionally biased region" description="Low complexity" evidence="1">
    <location>
        <begin position="185"/>
        <end position="194"/>
    </location>
</feature>
<evidence type="ECO:0000256" key="1">
    <source>
        <dbReference type="SAM" id="MobiDB-lite"/>
    </source>
</evidence>
<keyword evidence="4" id="KW-1185">Reference proteome</keyword>
<dbReference type="SUPFAM" id="SSF47413">
    <property type="entry name" value="lambda repressor-like DNA-binding domains"/>
    <property type="match status" value="1"/>
</dbReference>
<dbReference type="SMART" id="SM00530">
    <property type="entry name" value="HTH_XRE"/>
    <property type="match status" value="1"/>
</dbReference>
<dbReference type="Proteomes" id="UP000187851">
    <property type="component" value="Chromosome"/>
</dbReference>
<evidence type="ECO:0000259" key="2">
    <source>
        <dbReference type="PROSITE" id="PS50943"/>
    </source>
</evidence>
<dbReference type="CDD" id="cd00093">
    <property type="entry name" value="HTH_XRE"/>
    <property type="match status" value="1"/>
</dbReference>